<comment type="caution">
    <text evidence="2">The sequence shown here is derived from an EMBL/GenBank/DDBJ whole genome shotgun (WGS) entry which is preliminary data.</text>
</comment>
<dbReference type="Gene3D" id="3.90.1200.10">
    <property type="match status" value="1"/>
</dbReference>
<evidence type="ECO:0000313" key="3">
    <source>
        <dbReference type="Proteomes" id="UP000283269"/>
    </source>
</evidence>
<dbReference type="PANTHER" id="PTHR21310:SF39">
    <property type="entry name" value="AMINOGLYCOSIDE PHOSPHOTRANSFERASE DOMAIN-CONTAINING PROTEIN"/>
    <property type="match status" value="1"/>
</dbReference>
<dbReference type="PANTHER" id="PTHR21310">
    <property type="entry name" value="AMINOGLYCOSIDE PHOSPHOTRANSFERASE-RELATED-RELATED"/>
    <property type="match status" value="1"/>
</dbReference>
<keyword evidence="3" id="KW-1185">Reference proteome</keyword>
<feature type="domain" description="Aminoglycoside phosphotransferase" evidence="1">
    <location>
        <begin position="344"/>
        <end position="387"/>
    </location>
</feature>
<protein>
    <recommendedName>
        <fullName evidence="1">Aminoglycoside phosphotransferase domain-containing protein</fullName>
    </recommendedName>
</protein>
<dbReference type="Pfam" id="PF01636">
    <property type="entry name" value="APH"/>
    <property type="match status" value="1"/>
</dbReference>
<dbReference type="SUPFAM" id="SSF52540">
    <property type="entry name" value="P-loop containing nucleoside triphosphate hydrolases"/>
    <property type="match status" value="1"/>
</dbReference>
<name>A0A409XGQ4_PSICY</name>
<dbReference type="InterPro" id="IPR051678">
    <property type="entry name" value="AGP_Transferase"/>
</dbReference>
<dbReference type="EMBL" id="NHYD01001769">
    <property type="protein sequence ID" value="PPQ89933.1"/>
    <property type="molecule type" value="Genomic_DNA"/>
</dbReference>
<dbReference type="SUPFAM" id="SSF56112">
    <property type="entry name" value="Protein kinase-like (PK-like)"/>
    <property type="match status" value="1"/>
</dbReference>
<organism evidence="2 3">
    <name type="scientific">Psilocybe cyanescens</name>
    <dbReference type="NCBI Taxonomy" id="93625"/>
    <lineage>
        <taxon>Eukaryota</taxon>
        <taxon>Fungi</taxon>
        <taxon>Dikarya</taxon>
        <taxon>Basidiomycota</taxon>
        <taxon>Agaricomycotina</taxon>
        <taxon>Agaricomycetes</taxon>
        <taxon>Agaricomycetidae</taxon>
        <taxon>Agaricales</taxon>
        <taxon>Agaricineae</taxon>
        <taxon>Strophariaceae</taxon>
        <taxon>Psilocybe</taxon>
    </lineage>
</organism>
<evidence type="ECO:0000313" key="2">
    <source>
        <dbReference type="EMBL" id="PPQ89933.1"/>
    </source>
</evidence>
<sequence length="443" mass="50752">MPTDIRISILGGPGTGRTTLCQRLNEYVYLRLSDGHRFRFLAQEADMNASGLMNESDAILLTFGLDTDFGDLINQYGKLVRHNYWEHRKAFYVIGTKQDSLEHNSDYVRYPGRLTTMITLFTSIDSAIVGALRGNGIEELCCSVVPPDVNKDTPDSVDLPAIPDDNTAWTMCDLPEAVAYNRRLADYSNSIFKSAPTWKIAPTLILKRLDPSERFNNIFVRAHTNIPVPQPRYLHLKKALITDFIPGSMLLACWDSLSAFYQFRIACTLRRYVSQMRRITSERPGSIDRGLVKGHLFEPDLWNGPFRDVETFRNWIQHIAYTGWIRSDSDESDINASPSKLKFPPKCDWTPVLTHCDLSLGNVMLSDDGILWVIDWAYSGFYPPWLESMGMRRYDHAPESWKQWYWFITGSSSEINFIWSHFMKAVATSASDLPRDDYWPSPV</sequence>
<accession>A0A409XGQ4</accession>
<dbReference type="OrthoDB" id="4177236at2759"/>
<dbReference type="STRING" id="93625.A0A409XGQ4"/>
<dbReference type="Proteomes" id="UP000283269">
    <property type="component" value="Unassembled WGS sequence"/>
</dbReference>
<dbReference type="InterPro" id="IPR027417">
    <property type="entry name" value="P-loop_NTPase"/>
</dbReference>
<dbReference type="InParanoid" id="A0A409XGQ4"/>
<gene>
    <name evidence="2" type="ORF">CVT25_009988</name>
</gene>
<evidence type="ECO:0000259" key="1">
    <source>
        <dbReference type="Pfam" id="PF01636"/>
    </source>
</evidence>
<dbReference type="InterPro" id="IPR011009">
    <property type="entry name" value="Kinase-like_dom_sf"/>
</dbReference>
<dbReference type="AlphaFoldDB" id="A0A409XGQ4"/>
<dbReference type="InterPro" id="IPR002575">
    <property type="entry name" value="Aminoglycoside_PTrfase"/>
</dbReference>
<proteinExistence type="predicted"/>
<reference evidence="2 3" key="1">
    <citation type="journal article" date="2018" name="Evol. Lett.">
        <title>Horizontal gene cluster transfer increased hallucinogenic mushroom diversity.</title>
        <authorList>
            <person name="Reynolds H.T."/>
            <person name="Vijayakumar V."/>
            <person name="Gluck-Thaler E."/>
            <person name="Korotkin H.B."/>
            <person name="Matheny P.B."/>
            <person name="Slot J.C."/>
        </authorList>
    </citation>
    <scope>NUCLEOTIDE SEQUENCE [LARGE SCALE GENOMIC DNA]</scope>
    <source>
        <strain evidence="2 3">2631</strain>
    </source>
</reference>